<reference evidence="2 3" key="1">
    <citation type="submission" date="2019-03" db="EMBL/GenBank/DDBJ databases">
        <title>Genomic Encyclopedia of Type Strains, Phase IV (KMG-IV): sequencing the most valuable type-strain genomes for metagenomic binning, comparative biology and taxonomic classification.</title>
        <authorList>
            <person name="Goeker M."/>
        </authorList>
    </citation>
    <scope>NUCLEOTIDE SEQUENCE [LARGE SCALE GENOMIC DNA]</scope>
    <source>
        <strain evidence="2 3">DSM 654</strain>
    </source>
</reference>
<dbReference type="EMBL" id="SMBU01000016">
    <property type="protein sequence ID" value="TCU94586.1"/>
    <property type="molecule type" value="Genomic_DNA"/>
</dbReference>
<evidence type="ECO:0000313" key="3">
    <source>
        <dbReference type="Proteomes" id="UP000295110"/>
    </source>
</evidence>
<name>A0A4R3URN7_ROSSA</name>
<evidence type="ECO:0000313" key="2">
    <source>
        <dbReference type="EMBL" id="TCU94586.1"/>
    </source>
</evidence>
<accession>A0A4R3URN7</accession>
<dbReference type="Proteomes" id="UP000295110">
    <property type="component" value="Unassembled WGS sequence"/>
</dbReference>
<dbReference type="AlphaFoldDB" id="A0A4R3URN7"/>
<gene>
    <name evidence="2" type="ORF">EV671_10168</name>
</gene>
<proteinExistence type="predicted"/>
<dbReference type="OrthoDB" id="8911016at2"/>
<evidence type="ECO:0000256" key="1">
    <source>
        <dbReference type="SAM" id="MobiDB-lite"/>
    </source>
</evidence>
<feature type="compositionally biased region" description="Low complexity" evidence="1">
    <location>
        <begin position="153"/>
        <end position="168"/>
    </location>
</feature>
<feature type="region of interest" description="Disordered" evidence="1">
    <location>
        <begin position="149"/>
        <end position="168"/>
    </location>
</feature>
<keyword evidence="3" id="KW-1185">Reference proteome</keyword>
<sequence>MFVSHPEYQFPMPPALDRPGSQHWRMVELTLHAPWFLLSMEIADADEPECRMTRTLCIAWDIDLAELLRSLDASQVKGIVCMMPAWQSPSGQWSSREVREVWLHRSVSGQHVALYDVSGETFDCGLIPEHVEPVQRELLLKVGVANASPPVPRARGSRPASRARNPEA</sequence>
<comment type="caution">
    <text evidence="2">The sequence shown here is derived from an EMBL/GenBank/DDBJ whole genome shotgun (WGS) entry which is preliminary data.</text>
</comment>
<protein>
    <submittedName>
        <fullName evidence="2">Uncharacterized protein</fullName>
    </submittedName>
</protein>
<dbReference type="RefSeq" id="WP_132572717.1">
    <property type="nucleotide sequence ID" value="NZ_CBCSGL010000012.1"/>
</dbReference>
<organism evidence="2 3">
    <name type="scientific">Roseateles saccharophilus</name>
    <name type="common">Pseudomonas saccharophila</name>
    <dbReference type="NCBI Taxonomy" id="304"/>
    <lineage>
        <taxon>Bacteria</taxon>
        <taxon>Pseudomonadati</taxon>
        <taxon>Pseudomonadota</taxon>
        <taxon>Betaproteobacteria</taxon>
        <taxon>Burkholderiales</taxon>
        <taxon>Sphaerotilaceae</taxon>
        <taxon>Roseateles</taxon>
    </lineage>
</organism>